<feature type="region of interest" description="Disordered" evidence="1">
    <location>
        <begin position="1"/>
        <end position="29"/>
    </location>
</feature>
<evidence type="ECO:0000313" key="3">
    <source>
        <dbReference type="Proteomes" id="UP001313282"/>
    </source>
</evidence>
<evidence type="ECO:0000256" key="1">
    <source>
        <dbReference type="SAM" id="MobiDB-lite"/>
    </source>
</evidence>
<feature type="compositionally biased region" description="Low complexity" evidence="1">
    <location>
        <begin position="92"/>
        <end position="103"/>
    </location>
</feature>
<reference evidence="2 3" key="1">
    <citation type="submission" date="2019-10" db="EMBL/GenBank/DDBJ databases">
        <authorList>
            <person name="Palmer J.M."/>
        </authorList>
    </citation>
    <scope>NUCLEOTIDE SEQUENCE [LARGE SCALE GENOMIC DNA]</scope>
    <source>
        <strain evidence="2 3">TWF718</strain>
    </source>
</reference>
<evidence type="ECO:0000313" key="2">
    <source>
        <dbReference type="EMBL" id="KAK6337044.1"/>
    </source>
</evidence>
<gene>
    <name evidence="2" type="ORF">TWF718_009830</name>
</gene>
<accession>A0AAN8RG31</accession>
<feature type="compositionally biased region" description="Polar residues" evidence="1">
    <location>
        <begin position="109"/>
        <end position="129"/>
    </location>
</feature>
<proteinExistence type="predicted"/>
<protein>
    <submittedName>
        <fullName evidence="2">Uncharacterized protein</fullName>
    </submittedName>
</protein>
<keyword evidence="3" id="KW-1185">Reference proteome</keyword>
<feature type="region of interest" description="Disordered" evidence="1">
    <location>
        <begin position="87"/>
        <end position="136"/>
    </location>
</feature>
<name>A0AAN8RG31_9PEZI</name>
<comment type="caution">
    <text evidence="2">The sequence shown here is derived from an EMBL/GenBank/DDBJ whole genome shotgun (WGS) entry which is preliminary data.</text>
</comment>
<sequence>MAHPGTVIPYIEAGPSSSSRGKARATGPSASEAELLSRIEEISVINQIEQVEVLGRIENVELQLQLLEGTVASLTSTISRTSGARARYDLYGPAPSGSPSGPGEDAFSDPSTSGLSTPRLSAVSTSRTVTDPEDTSHTLTEDYDLIIIARGGNGQRNVRYLVSKDVLSVSSAILRTLIRGIPAPNQIAGTARADLITTTTTTAREVRTLELEGEPEALKYIFEIIHFKADEHRRDVSFNTLCDIAVLTTRYRWQRALETWSDIWLLLWERFALNPGYENWLYISKVFNNRRPDSLVSILGRQCSAIDVQEVRPYRRHNNRNHYLNIELWPQEQRAYGSILRSVHGNIQLTSSYRLVTDWRKSAVELETELRGLNFDTLKVVERGHSCALERFGAGFMSCIAEHHSTVEDRMKRIFGDIVVYVRDRVHMTDGL</sequence>
<organism evidence="2 3">
    <name type="scientific">Orbilia javanica</name>
    <dbReference type="NCBI Taxonomy" id="47235"/>
    <lineage>
        <taxon>Eukaryota</taxon>
        <taxon>Fungi</taxon>
        <taxon>Dikarya</taxon>
        <taxon>Ascomycota</taxon>
        <taxon>Pezizomycotina</taxon>
        <taxon>Orbiliomycetes</taxon>
        <taxon>Orbiliales</taxon>
        <taxon>Orbiliaceae</taxon>
        <taxon>Orbilia</taxon>
    </lineage>
</organism>
<dbReference type="EMBL" id="JAVHNR010000007">
    <property type="protein sequence ID" value="KAK6337044.1"/>
    <property type="molecule type" value="Genomic_DNA"/>
</dbReference>
<dbReference type="AlphaFoldDB" id="A0AAN8RG31"/>
<dbReference type="Proteomes" id="UP001313282">
    <property type="component" value="Unassembled WGS sequence"/>
</dbReference>